<sequence>MKGLIWKRLIAVVFALSLIVAGCSSPATGDEANSDPGGEKERVVKHAMGETTIEGTPERVVVLTNDAVDDALALGVKPIGAVQSWIGDPWYDFIANDMEGVELVGEEVQPNLEKIASLKPDLIIGSKVRHEKIYDQLSEIAPTVFSETVGHVWKENFQLYAEAMGKNEEADQKLKDWNQKVEEFQSKYKDKLDTKVSIVRFLPGMVRIHHNGFPDSVVAEAGLDRPKSQQSEEFASEVTEERIPDMDGDILFVLTFEEGDGEASELKEEWMDKPLFKKLDVVKKGNVHEADDIFWNLSGGILGAEKMLEDLESVLEKYKK</sequence>
<feature type="chain" id="PRO_5046314288" evidence="6">
    <location>
        <begin position="30"/>
        <end position="320"/>
    </location>
</feature>
<feature type="signal peptide" evidence="6">
    <location>
        <begin position="1"/>
        <end position="29"/>
    </location>
</feature>
<proteinExistence type="inferred from homology"/>
<reference evidence="8 9" key="1">
    <citation type="submission" date="2023-07" db="EMBL/GenBank/DDBJ databases">
        <title>Genomic Encyclopedia of Type Strains, Phase IV (KMG-IV): sequencing the most valuable type-strain genomes for metagenomic binning, comparative biology and taxonomic classification.</title>
        <authorList>
            <person name="Goeker M."/>
        </authorList>
    </citation>
    <scope>NUCLEOTIDE SEQUENCE [LARGE SCALE GENOMIC DNA]</scope>
    <source>
        <strain evidence="8 9">DSM 45903</strain>
    </source>
</reference>
<evidence type="ECO:0000313" key="8">
    <source>
        <dbReference type="EMBL" id="MDR6225813.1"/>
    </source>
</evidence>
<comment type="caution">
    <text evidence="8">The sequence shown here is derived from an EMBL/GenBank/DDBJ whole genome shotgun (WGS) entry which is preliminary data.</text>
</comment>
<dbReference type="InterPro" id="IPR002491">
    <property type="entry name" value="ABC_transptr_periplasmic_BD"/>
</dbReference>
<dbReference type="CDD" id="cd01146">
    <property type="entry name" value="FhuD"/>
    <property type="match status" value="1"/>
</dbReference>
<keyword evidence="5" id="KW-0175">Coiled coil</keyword>
<comment type="similarity">
    <text evidence="2">Belongs to the bacterial solute-binding protein 8 family.</text>
</comment>
<protein>
    <submittedName>
        <fullName evidence="8">Iron complex transport system substrate-binding protein</fullName>
    </submittedName>
</protein>
<keyword evidence="4 6" id="KW-0732">Signal</keyword>
<gene>
    <name evidence="8" type="ORF">JOE21_001811</name>
</gene>
<evidence type="ECO:0000256" key="1">
    <source>
        <dbReference type="ARBA" id="ARBA00004196"/>
    </source>
</evidence>
<feature type="coiled-coil region" evidence="5">
    <location>
        <begin position="160"/>
        <end position="194"/>
    </location>
</feature>
<dbReference type="Pfam" id="PF01497">
    <property type="entry name" value="Peripla_BP_2"/>
    <property type="match status" value="1"/>
</dbReference>
<dbReference type="EMBL" id="JAVDQG010000003">
    <property type="protein sequence ID" value="MDR6225813.1"/>
    <property type="molecule type" value="Genomic_DNA"/>
</dbReference>
<dbReference type="InterPro" id="IPR051313">
    <property type="entry name" value="Bact_iron-sidero_bind"/>
</dbReference>
<organism evidence="8 9">
    <name type="scientific">Desmospora profundinema</name>
    <dbReference type="NCBI Taxonomy" id="1571184"/>
    <lineage>
        <taxon>Bacteria</taxon>
        <taxon>Bacillati</taxon>
        <taxon>Bacillota</taxon>
        <taxon>Bacilli</taxon>
        <taxon>Bacillales</taxon>
        <taxon>Thermoactinomycetaceae</taxon>
        <taxon>Desmospora</taxon>
    </lineage>
</organism>
<dbReference type="Gene3D" id="3.40.50.1980">
    <property type="entry name" value="Nitrogenase molybdenum iron protein domain"/>
    <property type="match status" value="2"/>
</dbReference>
<evidence type="ECO:0000256" key="4">
    <source>
        <dbReference type="ARBA" id="ARBA00022729"/>
    </source>
</evidence>
<keyword evidence="9" id="KW-1185">Reference proteome</keyword>
<name>A0ABU1IN31_9BACL</name>
<dbReference type="PROSITE" id="PS50983">
    <property type="entry name" value="FE_B12_PBP"/>
    <property type="match status" value="1"/>
</dbReference>
<comment type="subcellular location">
    <subcellularLocation>
        <location evidence="1">Cell envelope</location>
    </subcellularLocation>
</comment>
<dbReference type="RefSeq" id="WP_309864870.1">
    <property type="nucleotide sequence ID" value="NZ_JAVDQG010000003.1"/>
</dbReference>
<keyword evidence="3" id="KW-0813">Transport</keyword>
<evidence type="ECO:0000256" key="3">
    <source>
        <dbReference type="ARBA" id="ARBA00022448"/>
    </source>
</evidence>
<dbReference type="PANTHER" id="PTHR30532:SF21">
    <property type="entry name" value="SIDEROPHORE-BINDING LIPOPROTEIN YFIY-RELATED"/>
    <property type="match status" value="1"/>
</dbReference>
<dbReference type="Proteomes" id="UP001185012">
    <property type="component" value="Unassembled WGS sequence"/>
</dbReference>
<evidence type="ECO:0000256" key="6">
    <source>
        <dbReference type="SAM" id="SignalP"/>
    </source>
</evidence>
<evidence type="ECO:0000256" key="2">
    <source>
        <dbReference type="ARBA" id="ARBA00008814"/>
    </source>
</evidence>
<dbReference type="PANTHER" id="PTHR30532">
    <property type="entry name" value="IRON III DICITRATE-BINDING PERIPLASMIC PROTEIN"/>
    <property type="match status" value="1"/>
</dbReference>
<evidence type="ECO:0000313" key="9">
    <source>
        <dbReference type="Proteomes" id="UP001185012"/>
    </source>
</evidence>
<feature type="domain" description="Fe/B12 periplasmic-binding" evidence="7">
    <location>
        <begin position="59"/>
        <end position="319"/>
    </location>
</feature>
<accession>A0ABU1IN31</accession>
<evidence type="ECO:0000259" key="7">
    <source>
        <dbReference type="PROSITE" id="PS50983"/>
    </source>
</evidence>
<dbReference type="SUPFAM" id="SSF53807">
    <property type="entry name" value="Helical backbone' metal receptor"/>
    <property type="match status" value="1"/>
</dbReference>
<evidence type="ECO:0000256" key="5">
    <source>
        <dbReference type="SAM" id="Coils"/>
    </source>
</evidence>
<dbReference type="PROSITE" id="PS51257">
    <property type="entry name" value="PROKAR_LIPOPROTEIN"/>
    <property type="match status" value="1"/>
</dbReference>